<keyword evidence="1" id="KW-0433">Leucine-rich repeat</keyword>
<feature type="domain" description="U2A'/phosphoprotein 32 family A C-terminal" evidence="4">
    <location>
        <begin position="238"/>
        <end position="256"/>
    </location>
</feature>
<dbReference type="AlphaFoldDB" id="A0A9W7Y158"/>
<dbReference type="SMART" id="SM00446">
    <property type="entry name" value="LRRcap"/>
    <property type="match status" value="1"/>
</dbReference>
<dbReference type="SMART" id="SM00365">
    <property type="entry name" value="LRR_SD22"/>
    <property type="match status" value="4"/>
</dbReference>
<dbReference type="Gene3D" id="3.80.10.10">
    <property type="entry name" value="Ribonuclease Inhibitor"/>
    <property type="match status" value="2"/>
</dbReference>
<dbReference type="InterPro" id="IPR003591">
    <property type="entry name" value="Leu-rich_rpt_typical-subtyp"/>
</dbReference>
<dbReference type="InterPro" id="IPR032675">
    <property type="entry name" value="LRR_dom_sf"/>
</dbReference>
<dbReference type="Pfam" id="PF00560">
    <property type="entry name" value="LRR_1"/>
    <property type="match status" value="1"/>
</dbReference>
<accession>A0A9W7Y158</accession>
<feature type="region of interest" description="Disordered" evidence="3">
    <location>
        <begin position="350"/>
        <end position="388"/>
    </location>
</feature>
<proteinExistence type="predicted"/>
<dbReference type="InterPro" id="IPR003603">
    <property type="entry name" value="U2A'_phosphoprotein32A_C"/>
</dbReference>
<feature type="compositionally biased region" description="Acidic residues" evidence="3">
    <location>
        <begin position="378"/>
        <end position="388"/>
    </location>
</feature>
<feature type="region of interest" description="Disordered" evidence="3">
    <location>
        <begin position="274"/>
        <end position="322"/>
    </location>
</feature>
<reference evidence="5" key="1">
    <citation type="submission" date="2022-07" db="EMBL/GenBank/DDBJ databases">
        <title>Phylogenomic reconstructions and comparative analyses of Kickxellomycotina fungi.</title>
        <authorList>
            <person name="Reynolds N.K."/>
            <person name="Stajich J.E."/>
            <person name="Barry K."/>
            <person name="Grigoriev I.V."/>
            <person name="Crous P."/>
            <person name="Smith M.E."/>
        </authorList>
    </citation>
    <scope>NUCLEOTIDE SEQUENCE</scope>
    <source>
        <strain evidence="5">NBRC 32514</strain>
    </source>
</reference>
<keyword evidence="2" id="KW-0677">Repeat</keyword>
<evidence type="ECO:0000313" key="5">
    <source>
        <dbReference type="EMBL" id="KAJ1722780.1"/>
    </source>
</evidence>
<dbReference type="PROSITE" id="PS51450">
    <property type="entry name" value="LRR"/>
    <property type="match status" value="4"/>
</dbReference>
<dbReference type="SUPFAM" id="SSF52058">
    <property type="entry name" value="L domain-like"/>
    <property type="match status" value="1"/>
</dbReference>
<dbReference type="SMART" id="SM00369">
    <property type="entry name" value="LRR_TYP"/>
    <property type="match status" value="3"/>
</dbReference>
<evidence type="ECO:0000256" key="2">
    <source>
        <dbReference type="ARBA" id="ARBA00022737"/>
    </source>
</evidence>
<organism evidence="5 6">
    <name type="scientific">Coemansia erecta</name>
    <dbReference type="NCBI Taxonomy" id="147472"/>
    <lineage>
        <taxon>Eukaryota</taxon>
        <taxon>Fungi</taxon>
        <taxon>Fungi incertae sedis</taxon>
        <taxon>Zoopagomycota</taxon>
        <taxon>Kickxellomycotina</taxon>
        <taxon>Kickxellomycetes</taxon>
        <taxon>Kickxellales</taxon>
        <taxon>Kickxellaceae</taxon>
        <taxon>Coemansia</taxon>
    </lineage>
</organism>
<dbReference type="InterPro" id="IPR001611">
    <property type="entry name" value="Leu-rich_rpt"/>
</dbReference>
<name>A0A9W7Y158_9FUNG</name>
<evidence type="ECO:0000256" key="1">
    <source>
        <dbReference type="ARBA" id="ARBA00022614"/>
    </source>
</evidence>
<evidence type="ECO:0000256" key="3">
    <source>
        <dbReference type="SAM" id="MobiDB-lite"/>
    </source>
</evidence>
<dbReference type="Pfam" id="PF14580">
    <property type="entry name" value="LRR_9"/>
    <property type="match status" value="1"/>
</dbReference>
<dbReference type="InterPro" id="IPR050836">
    <property type="entry name" value="SDS22/Internalin_LRR"/>
</dbReference>
<dbReference type="OrthoDB" id="1517790at2759"/>
<protein>
    <recommendedName>
        <fullName evidence="4">U2A'/phosphoprotein 32 family A C-terminal domain-containing protein</fullName>
    </recommendedName>
</protein>
<evidence type="ECO:0000313" key="6">
    <source>
        <dbReference type="Proteomes" id="UP001149813"/>
    </source>
</evidence>
<sequence>MKFTAEALADAVGKPLSEATSIDLRNKGLTHIDGLSACRGLRRLDLSNNRIGSSESLDSLQNATSLIHINLANNEFEDMSVVEQVPQLNVLNMSSNKLKSISASLASCSKLKALILGQNKIARIEHLDKLGDLNTLVVSHNVIKKLPDMPQLKELTKISAAHNKIDTIPDLTLYPKLKEVRLNDNAIKTVPEGIRSCTSLRVIDLGNNMVDDWSSVAPLVSIPYLHNLNLKGNPICKEDGYRERVVQMLPSLRVLDGERFDQWFLDRKEKRKNRAMASAAAGSNNDDDDGDSNDENSDSDSDTNERPKPVLGSATLEEEVDIGVEVEVPAMAPAVEGEQVAEAPAAVAVGEEVAQEGEDSRAADEDSPEEVEVRQIEDREEEEGIMSE</sequence>
<dbReference type="EMBL" id="JANBOJ010000095">
    <property type="protein sequence ID" value="KAJ1722780.1"/>
    <property type="molecule type" value="Genomic_DNA"/>
</dbReference>
<dbReference type="Proteomes" id="UP001149813">
    <property type="component" value="Unassembled WGS sequence"/>
</dbReference>
<keyword evidence="6" id="KW-1185">Reference proteome</keyword>
<feature type="compositionally biased region" description="Acidic residues" evidence="3">
    <location>
        <begin position="285"/>
        <end position="302"/>
    </location>
</feature>
<comment type="caution">
    <text evidence="5">The sequence shown here is derived from an EMBL/GenBank/DDBJ whole genome shotgun (WGS) entry which is preliminary data.</text>
</comment>
<gene>
    <name evidence="5" type="ORF">LPJ53_002836</name>
</gene>
<evidence type="ECO:0000259" key="4">
    <source>
        <dbReference type="SMART" id="SM00446"/>
    </source>
</evidence>
<dbReference type="PANTHER" id="PTHR46652">
    <property type="entry name" value="LEUCINE-RICH REPEAT AND IQ DOMAIN-CONTAINING PROTEIN 1-RELATED"/>
    <property type="match status" value="1"/>
</dbReference>
<dbReference type="PANTHER" id="PTHR46652:SF7">
    <property type="entry name" value="LEUCINE-RICH REPEAT AND IQ DOMAIN-CONTAINING PROTEIN 1"/>
    <property type="match status" value="1"/>
</dbReference>